<dbReference type="InterPro" id="IPR004481">
    <property type="entry name" value="K/Na/Ca-exchanger"/>
</dbReference>
<dbReference type="SUPFAM" id="SSF47473">
    <property type="entry name" value="EF-hand"/>
    <property type="match status" value="1"/>
</dbReference>
<dbReference type="Gene3D" id="1.10.238.10">
    <property type="entry name" value="EF-hand"/>
    <property type="match status" value="2"/>
</dbReference>
<evidence type="ECO:0000256" key="1">
    <source>
        <dbReference type="ARBA" id="ARBA00004141"/>
    </source>
</evidence>
<evidence type="ECO:0000256" key="7">
    <source>
        <dbReference type="ARBA" id="ARBA00022692"/>
    </source>
</evidence>
<evidence type="ECO:0000256" key="8">
    <source>
        <dbReference type="ARBA" id="ARBA00022729"/>
    </source>
</evidence>
<dbReference type="CDD" id="cd00051">
    <property type="entry name" value="EFh"/>
    <property type="match status" value="1"/>
</dbReference>
<evidence type="ECO:0000259" key="18">
    <source>
        <dbReference type="PROSITE" id="PS50222"/>
    </source>
</evidence>
<dbReference type="GO" id="GO:0006874">
    <property type="term" value="P:intracellular calcium ion homeostasis"/>
    <property type="evidence" value="ECO:0007669"/>
    <property type="project" value="TreeGrafter"/>
</dbReference>
<feature type="transmembrane region" description="Helical" evidence="17">
    <location>
        <begin position="107"/>
        <end position="130"/>
    </location>
</feature>
<comment type="caution">
    <text evidence="19">The sequence shown here is derived from an EMBL/GenBank/DDBJ whole genome shotgun (WGS) entry which is preliminary data.</text>
</comment>
<feature type="transmembrane region" description="Helical" evidence="17">
    <location>
        <begin position="484"/>
        <end position="504"/>
    </location>
</feature>
<protein>
    <recommendedName>
        <fullName evidence="18">EF-hand domain-containing protein</fullName>
    </recommendedName>
</protein>
<feature type="domain" description="EF-hand" evidence="18">
    <location>
        <begin position="281"/>
        <end position="316"/>
    </location>
</feature>
<proteinExistence type="inferred from homology"/>
<dbReference type="InterPro" id="IPR018247">
    <property type="entry name" value="EF_Hand_1_Ca_BS"/>
</dbReference>
<dbReference type="GO" id="GO:0005262">
    <property type="term" value="F:calcium channel activity"/>
    <property type="evidence" value="ECO:0007669"/>
    <property type="project" value="TreeGrafter"/>
</dbReference>
<feature type="transmembrane region" description="Helical" evidence="17">
    <location>
        <begin position="624"/>
        <end position="640"/>
    </location>
</feature>
<dbReference type="AlphaFoldDB" id="A0A9W7GDY1"/>
<dbReference type="FunFam" id="1.20.1420.30:FF:000009">
    <property type="entry name" value="sodium/potassium/calcium exchanger 5 isoform X2"/>
    <property type="match status" value="1"/>
</dbReference>
<organism evidence="19 20">
    <name type="scientific">Triparma columacea</name>
    <dbReference type="NCBI Taxonomy" id="722753"/>
    <lineage>
        <taxon>Eukaryota</taxon>
        <taxon>Sar</taxon>
        <taxon>Stramenopiles</taxon>
        <taxon>Ochrophyta</taxon>
        <taxon>Bolidophyceae</taxon>
        <taxon>Parmales</taxon>
        <taxon>Triparmaceae</taxon>
        <taxon>Triparma</taxon>
    </lineage>
</organism>
<feature type="domain" description="EF-hand" evidence="18">
    <location>
        <begin position="318"/>
        <end position="352"/>
    </location>
</feature>
<dbReference type="PROSITE" id="PS50222">
    <property type="entry name" value="EF_HAND_2"/>
    <property type="match status" value="3"/>
</dbReference>
<keyword evidence="14" id="KW-0406">Ion transport</keyword>
<dbReference type="EMBL" id="BRYA01000179">
    <property type="protein sequence ID" value="GMI42719.1"/>
    <property type="molecule type" value="Genomic_DNA"/>
</dbReference>
<dbReference type="GO" id="GO:0008273">
    <property type="term" value="F:calcium, potassium:sodium antiporter activity"/>
    <property type="evidence" value="ECO:0007669"/>
    <property type="project" value="TreeGrafter"/>
</dbReference>
<dbReference type="GO" id="GO:0005886">
    <property type="term" value="C:plasma membrane"/>
    <property type="evidence" value="ECO:0007669"/>
    <property type="project" value="TreeGrafter"/>
</dbReference>
<dbReference type="SMART" id="SM00054">
    <property type="entry name" value="EFh"/>
    <property type="match status" value="3"/>
</dbReference>
<evidence type="ECO:0000313" key="20">
    <source>
        <dbReference type="Proteomes" id="UP001165065"/>
    </source>
</evidence>
<keyword evidence="15 17" id="KW-0472">Membrane</keyword>
<evidence type="ECO:0000256" key="6">
    <source>
        <dbReference type="ARBA" id="ARBA00022568"/>
    </source>
</evidence>
<comment type="similarity">
    <text evidence="2">Belongs to the Ca(2+):cation antiporter (CaCA) (TC 2.A.19) family. SLC24A subfamily.</text>
</comment>
<evidence type="ECO:0000256" key="3">
    <source>
        <dbReference type="ARBA" id="ARBA00022448"/>
    </source>
</evidence>
<dbReference type="InterPro" id="IPR002048">
    <property type="entry name" value="EF_hand_dom"/>
</dbReference>
<dbReference type="Proteomes" id="UP001165065">
    <property type="component" value="Unassembled WGS sequence"/>
</dbReference>
<evidence type="ECO:0000256" key="17">
    <source>
        <dbReference type="SAM" id="Phobius"/>
    </source>
</evidence>
<reference evidence="20" key="1">
    <citation type="journal article" date="2023" name="Commun. Biol.">
        <title>Genome analysis of Parmales, the sister group of diatoms, reveals the evolutionary specialization of diatoms from phago-mixotrophs to photoautotrophs.</title>
        <authorList>
            <person name="Ban H."/>
            <person name="Sato S."/>
            <person name="Yoshikawa S."/>
            <person name="Yamada K."/>
            <person name="Nakamura Y."/>
            <person name="Ichinomiya M."/>
            <person name="Sato N."/>
            <person name="Blanc-Mathieu R."/>
            <person name="Endo H."/>
            <person name="Kuwata A."/>
            <person name="Ogata H."/>
        </authorList>
    </citation>
    <scope>NUCLEOTIDE SEQUENCE [LARGE SCALE GENOMIC DNA]</scope>
</reference>
<keyword evidence="11" id="KW-0630">Potassium</keyword>
<feature type="transmembrane region" description="Helical" evidence="17">
    <location>
        <begin position="200"/>
        <end position="219"/>
    </location>
</feature>
<dbReference type="NCBIfam" id="TIGR00367">
    <property type="entry name" value="calcium/sodium antiporter"/>
    <property type="match status" value="1"/>
</dbReference>
<dbReference type="FunFam" id="1.20.1420.30:FF:000004">
    <property type="entry name" value="Sodium/potassium/calcium exchanger 2 isoform 1"/>
    <property type="match status" value="1"/>
</dbReference>
<feature type="transmembrane region" description="Helical" evidence="17">
    <location>
        <begin position="56"/>
        <end position="86"/>
    </location>
</feature>
<feature type="transmembrane region" description="Helical" evidence="17">
    <location>
        <begin position="516"/>
        <end position="537"/>
    </location>
</feature>
<feature type="transmembrane region" description="Helical" evidence="17">
    <location>
        <begin position="19"/>
        <end position="36"/>
    </location>
</feature>
<keyword evidence="16" id="KW-0739">Sodium transport</keyword>
<dbReference type="PANTHER" id="PTHR10846">
    <property type="entry name" value="SODIUM/POTASSIUM/CALCIUM EXCHANGER"/>
    <property type="match status" value="1"/>
</dbReference>
<evidence type="ECO:0000256" key="4">
    <source>
        <dbReference type="ARBA" id="ARBA00022449"/>
    </source>
</evidence>
<keyword evidence="4" id="KW-0050">Antiport</keyword>
<keyword evidence="6" id="KW-0109">Calcium transport</keyword>
<dbReference type="InterPro" id="IPR044880">
    <property type="entry name" value="NCX_ion-bd_dom_sf"/>
</dbReference>
<evidence type="ECO:0000256" key="5">
    <source>
        <dbReference type="ARBA" id="ARBA00022538"/>
    </source>
</evidence>
<dbReference type="PANTHER" id="PTHR10846:SF73">
    <property type="entry name" value="SODIUM_CALCIUM EXCHANGER MEMBRANE REGION DOMAIN-CONTAINING PROTEIN"/>
    <property type="match status" value="1"/>
</dbReference>
<evidence type="ECO:0000313" key="19">
    <source>
        <dbReference type="EMBL" id="GMI42719.1"/>
    </source>
</evidence>
<comment type="subcellular location">
    <subcellularLocation>
        <location evidence="1">Membrane</location>
        <topology evidence="1">Multi-pass membrane protein</topology>
    </subcellularLocation>
</comment>
<evidence type="ECO:0000256" key="11">
    <source>
        <dbReference type="ARBA" id="ARBA00022958"/>
    </source>
</evidence>
<keyword evidence="7 17" id="KW-0812">Transmembrane</keyword>
<dbReference type="GO" id="GO:0005509">
    <property type="term" value="F:calcium ion binding"/>
    <property type="evidence" value="ECO:0007669"/>
    <property type="project" value="InterPro"/>
</dbReference>
<keyword evidence="10" id="KW-0769">Symport</keyword>
<dbReference type="Pfam" id="PF01699">
    <property type="entry name" value="Na_Ca_ex"/>
    <property type="match status" value="2"/>
</dbReference>
<evidence type="ECO:0000256" key="2">
    <source>
        <dbReference type="ARBA" id="ARBA00005364"/>
    </source>
</evidence>
<feature type="transmembrane region" description="Helical" evidence="17">
    <location>
        <begin position="594"/>
        <end position="617"/>
    </location>
</feature>
<keyword evidence="8" id="KW-0732">Signal</keyword>
<dbReference type="Gene3D" id="1.20.1420.30">
    <property type="entry name" value="NCX, central ion-binding region"/>
    <property type="match status" value="2"/>
</dbReference>
<evidence type="ECO:0000256" key="10">
    <source>
        <dbReference type="ARBA" id="ARBA00022847"/>
    </source>
</evidence>
<keyword evidence="9" id="KW-0106">Calcium</keyword>
<name>A0A9W7GDY1_9STRA</name>
<feature type="transmembrane region" description="Helical" evidence="17">
    <location>
        <begin position="170"/>
        <end position="188"/>
    </location>
</feature>
<evidence type="ECO:0000256" key="12">
    <source>
        <dbReference type="ARBA" id="ARBA00022989"/>
    </source>
</evidence>
<feature type="domain" description="EF-hand" evidence="18">
    <location>
        <begin position="353"/>
        <end position="388"/>
    </location>
</feature>
<evidence type="ECO:0000256" key="16">
    <source>
        <dbReference type="ARBA" id="ARBA00023201"/>
    </source>
</evidence>
<gene>
    <name evidence="19" type="ORF">TrCOL_g6319</name>
</gene>
<evidence type="ECO:0000256" key="9">
    <source>
        <dbReference type="ARBA" id="ARBA00022837"/>
    </source>
</evidence>
<accession>A0A9W7GDY1</accession>
<keyword evidence="20" id="KW-1185">Reference proteome</keyword>
<sequence>MALICFDKRTRRASPGTKLLFKSAALIGLVGSYAVYNAYTRTAVDAAVDGESGRSLGIFIEGSAGAAVIVYILGVVWMFVGLAIVCDEFFVPALEVISDRLNLTNDIAGATLMAAGGSAPELFTSLVGTFQESEVGFGTIVGSAVFNVMFVIGVCAVASSKVLSLNWWPLARDCSYYATVLVILAVFMSDEKITWLEATILFLLYFGYVVLMAYNVQLYKWILVNVMKKDSVSVALAMQEVSDVDSVSINKPTGFRAGLYSFMNGKSSSLANTAGTSIVTQIAGDVEETFKKIDTDDSGTIEIGELGDLLSEVSGDKVSPDEVDIVMKEIDEDQSGEISFPEFTAWYLKSEQRLNKDIQEVFHHFDIDKSGSLCKDEISKALCQLNGVGPDDEEVQQAVKDMTQDDASKHVTFQDFSSYYMGSHLKELKDAQNAEQSESSEGLSLAFPSGSSPMNMVNWLFSLPLAALMKYTIPDVRVVGLAKYCYVSFLVSIIWIGVFSYFMVGWATIIGNTFGIPIFIMGLTFLAAGTSVPDLLSSVIVAKQGHGDMAVSSSIGSNIFDVLVGLPFPWLCYSIYYSIKDGKERVVSVGADGVVLSIGILVGMLVIVVGSVHFAGWKMTKNMGYFYFFMYFMFVVQELIKEYA</sequence>
<keyword evidence="13" id="KW-0915">Sodium</keyword>
<keyword evidence="5" id="KW-0633">Potassium transport</keyword>
<feature type="transmembrane region" description="Helical" evidence="17">
    <location>
        <begin position="558"/>
        <end position="579"/>
    </location>
</feature>
<dbReference type="Pfam" id="PF13499">
    <property type="entry name" value="EF-hand_7"/>
    <property type="match status" value="2"/>
</dbReference>
<feature type="transmembrane region" description="Helical" evidence="17">
    <location>
        <begin position="136"/>
        <end position="158"/>
    </location>
</feature>
<evidence type="ECO:0000256" key="15">
    <source>
        <dbReference type="ARBA" id="ARBA00023136"/>
    </source>
</evidence>
<dbReference type="InterPro" id="IPR011992">
    <property type="entry name" value="EF-hand-dom_pair"/>
</dbReference>
<dbReference type="OrthoDB" id="2127281at2759"/>
<keyword evidence="12 17" id="KW-1133">Transmembrane helix</keyword>
<evidence type="ECO:0000256" key="13">
    <source>
        <dbReference type="ARBA" id="ARBA00023053"/>
    </source>
</evidence>
<dbReference type="GO" id="GO:0015293">
    <property type="term" value="F:symporter activity"/>
    <property type="evidence" value="ECO:0007669"/>
    <property type="project" value="UniProtKB-KW"/>
</dbReference>
<keyword evidence="3" id="KW-0813">Transport</keyword>
<dbReference type="PROSITE" id="PS00018">
    <property type="entry name" value="EF_HAND_1"/>
    <property type="match status" value="2"/>
</dbReference>
<evidence type="ECO:0000256" key="14">
    <source>
        <dbReference type="ARBA" id="ARBA00023065"/>
    </source>
</evidence>
<dbReference type="InterPro" id="IPR004837">
    <property type="entry name" value="NaCa_Exmemb"/>
</dbReference>